<dbReference type="Proteomes" id="UP000018031">
    <property type="component" value="Unassembled WGS sequence"/>
</dbReference>
<organism evidence="2 3">
    <name type="scientific">Porphyromonas crevioricanis JCM 15906</name>
    <dbReference type="NCBI Taxonomy" id="1305617"/>
    <lineage>
        <taxon>Bacteria</taxon>
        <taxon>Pseudomonadati</taxon>
        <taxon>Bacteroidota</taxon>
        <taxon>Bacteroidia</taxon>
        <taxon>Bacteroidales</taxon>
        <taxon>Porphyromonadaceae</taxon>
        <taxon>Porphyromonas</taxon>
    </lineage>
</organism>
<sequence length="67" mass="7203">MHRKRAKGMQTVFCSFGGSGEMAEWSIAAVLKTVEVRASGGSNPSLSANEGVNQRVTRFTPFSTPKN</sequence>
<reference evidence="3" key="1">
    <citation type="journal article" date="2013" name="Genome">
        <title>Draft Genome Sequences of Porphyromonas crevioricanis JCM 15906T and Porphyromonas cansulci JCM 13913T Isolated from a Canine Oral Cavity.</title>
        <authorList>
            <person name="Sakamoto M."/>
            <person name="Tanaka N."/>
            <person name="Shiwa Y."/>
            <person name="Yoshikawa H."/>
            <person name="Ohkuma M."/>
        </authorList>
    </citation>
    <scope>NUCLEOTIDE SEQUENCE [LARGE SCALE GENOMIC DNA]</scope>
    <source>
        <strain evidence="3">JCM 15906</strain>
    </source>
</reference>
<dbReference type="AlphaFoldDB" id="T1DSP8"/>
<dbReference type="EMBL" id="BAOU01000041">
    <property type="protein sequence ID" value="GAD05805.1"/>
    <property type="molecule type" value="Genomic_DNA"/>
</dbReference>
<feature type="region of interest" description="Disordered" evidence="1">
    <location>
        <begin position="40"/>
        <end position="67"/>
    </location>
</feature>
<gene>
    <name evidence="2" type="ORF">PORCRE_1513</name>
</gene>
<accession>T1DSP8</accession>
<evidence type="ECO:0000313" key="2">
    <source>
        <dbReference type="EMBL" id="GAD05805.1"/>
    </source>
</evidence>
<proteinExistence type="predicted"/>
<evidence type="ECO:0000313" key="3">
    <source>
        <dbReference type="Proteomes" id="UP000018031"/>
    </source>
</evidence>
<protein>
    <submittedName>
        <fullName evidence="2">Uncharacterized protein</fullName>
    </submittedName>
</protein>
<reference evidence="2 3" key="2">
    <citation type="journal article" date="2013" name="Genome Announc.">
        <title>Draft Genome Sequences of Porphyromonas crevioricanis JCM 15906T and Porphyromonas cansulci JCM 13913T Isolated from a Canine Oral Cavity.</title>
        <authorList>
            <person name="Sakamoto M."/>
            <person name="Tanaka N."/>
            <person name="Shiwa Y."/>
            <person name="Yoshikawa H."/>
            <person name="Ohkuma M."/>
        </authorList>
    </citation>
    <scope>NUCLEOTIDE SEQUENCE [LARGE SCALE GENOMIC DNA]</scope>
    <source>
        <strain evidence="2 3">JCM 15906</strain>
    </source>
</reference>
<comment type="caution">
    <text evidence="2">The sequence shown here is derived from an EMBL/GenBank/DDBJ whole genome shotgun (WGS) entry which is preliminary data.</text>
</comment>
<evidence type="ECO:0000256" key="1">
    <source>
        <dbReference type="SAM" id="MobiDB-lite"/>
    </source>
</evidence>
<name>T1DSP8_9PORP</name>